<dbReference type="RefSeq" id="WP_009463825.1">
    <property type="nucleotide sequence ID" value="NZ_CAXOKM010000005.1"/>
</dbReference>
<proteinExistence type="predicted"/>
<evidence type="ECO:0000256" key="1">
    <source>
        <dbReference type="ARBA" id="ARBA00023002"/>
    </source>
</evidence>
<dbReference type="GO" id="GO:0016903">
    <property type="term" value="F:oxidoreductase activity, acting on the aldehyde or oxo group of donors"/>
    <property type="evidence" value="ECO:0007669"/>
    <property type="project" value="InterPro"/>
</dbReference>
<name>A0A2U2BFA3_ALCFA</name>
<protein>
    <submittedName>
        <fullName evidence="4">Uncharacterized protein</fullName>
    </submittedName>
</protein>
<dbReference type="PANTHER" id="PTHR43854:SF1">
    <property type="entry name" value="INDOLEPYRUVATE OXIDOREDUCTASE SUBUNIT IORB"/>
    <property type="match status" value="1"/>
</dbReference>
<dbReference type="PANTHER" id="PTHR43854">
    <property type="entry name" value="INDOLEPYRUVATE OXIDOREDUCTASE SUBUNIT IORB"/>
    <property type="match status" value="1"/>
</dbReference>
<dbReference type="InterPro" id="IPR002869">
    <property type="entry name" value="Pyrv_flavodox_OxRed_cen"/>
</dbReference>
<evidence type="ECO:0000313" key="4">
    <source>
        <dbReference type="EMBL" id="PWE12700.1"/>
    </source>
</evidence>
<dbReference type="STRING" id="511.UZ73_10405"/>
<gene>
    <name evidence="4" type="ORF">DF183_18195</name>
</gene>
<dbReference type="Pfam" id="PF20169">
    <property type="entry name" value="DUF6537"/>
    <property type="match status" value="1"/>
</dbReference>
<dbReference type="InterPro" id="IPR019752">
    <property type="entry name" value="Pyrv/ketoisovalerate_OxRed_cat"/>
</dbReference>
<evidence type="ECO:0000313" key="5">
    <source>
        <dbReference type="Proteomes" id="UP000245216"/>
    </source>
</evidence>
<keyword evidence="1" id="KW-0560">Oxidoreductase</keyword>
<dbReference type="Pfam" id="PF01558">
    <property type="entry name" value="POR"/>
    <property type="match status" value="1"/>
</dbReference>
<dbReference type="InterPro" id="IPR046667">
    <property type="entry name" value="DUF6537"/>
</dbReference>
<evidence type="ECO:0000259" key="3">
    <source>
        <dbReference type="Pfam" id="PF20169"/>
    </source>
</evidence>
<dbReference type="EMBL" id="QEXO01000005">
    <property type="protein sequence ID" value="PWE12700.1"/>
    <property type="molecule type" value="Genomic_DNA"/>
</dbReference>
<dbReference type="Proteomes" id="UP000245216">
    <property type="component" value="Unassembled WGS sequence"/>
</dbReference>
<comment type="caution">
    <text evidence="4">The sequence shown here is derived from an EMBL/GenBank/DDBJ whole genome shotgun (WGS) entry which is preliminary data.</text>
</comment>
<feature type="domain" description="DUF6537" evidence="3">
    <location>
        <begin position="249"/>
        <end position="461"/>
    </location>
</feature>
<dbReference type="InterPro" id="IPR052198">
    <property type="entry name" value="IorB_Oxidoreductase"/>
</dbReference>
<evidence type="ECO:0000259" key="2">
    <source>
        <dbReference type="Pfam" id="PF01558"/>
    </source>
</evidence>
<dbReference type="Gene3D" id="3.40.920.10">
    <property type="entry name" value="Pyruvate-ferredoxin oxidoreductase, PFOR, domain III"/>
    <property type="match status" value="1"/>
</dbReference>
<reference evidence="4 5" key="1">
    <citation type="submission" date="2018-05" db="EMBL/GenBank/DDBJ databases">
        <title>Genome Sequence of an Efficient Indole-Degrading Bacterium, Alcaligenes sp.YBY.</title>
        <authorList>
            <person name="Yang B."/>
        </authorList>
    </citation>
    <scope>NUCLEOTIDE SEQUENCE [LARGE SCALE GENOMIC DNA]</scope>
    <source>
        <strain evidence="4 5">YBY</strain>
    </source>
</reference>
<dbReference type="SUPFAM" id="SSF53323">
    <property type="entry name" value="Pyruvate-ferredoxin oxidoreductase, PFOR, domain III"/>
    <property type="match status" value="1"/>
</dbReference>
<organism evidence="4 5">
    <name type="scientific">Alcaligenes faecalis</name>
    <dbReference type="NCBI Taxonomy" id="511"/>
    <lineage>
        <taxon>Bacteria</taxon>
        <taxon>Pseudomonadati</taxon>
        <taxon>Pseudomonadota</taxon>
        <taxon>Betaproteobacteria</taxon>
        <taxon>Burkholderiales</taxon>
        <taxon>Alcaligenaceae</taxon>
        <taxon>Alcaligenes</taxon>
    </lineage>
</organism>
<dbReference type="AlphaFoldDB" id="A0A2U2BFA3"/>
<reference evidence="4 5" key="2">
    <citation type="submission" date="2018-05" db="EMBL/GenBank/DDBJ databases">
        <authorList>
            <person name="Lanie J.A."/>
            <person name="Ng W.-L."/>
            <person name="Kazmierczak K.M."/>
            <person name="Andrzejewski T.M."/>
            <person name="Davidsen T.M."/>
            <person name="Wayne K.J."/>
            <person name="Tettelin H."/>
            <person name="Glass J.I."/>
            <person name="Rusch D."/>
            <person name="Podicherti R."/>
            <person name="Tsui H.-C.T."/>
            <person name="Winkler M.E."/>
        </authorList>
    </citation>
    <scope>NUCLEOTIDE SEQUENCE [LARGE SCALE GENOMIC DNA]</scope>
    <source>
        <strain evidence="4 5">YBY</strain>
    </source>
</reference>
<sequence length="501" mass="55000">MQIKPIKIAILAMGGEGGGVLADWIVNLGEQNGYFAQTTSVPGVAQRTGATIYYVELFPHSAAVDGKKPVLALMPMPGDVDVVLASELMEAGRAVQRGLVTEDRTTLIASTHRVYSIAEKSAMGDGRVDDNALIAHATQAAKRFVYFNMEKAAEDSGSVISAVLFGALASTGVLPFSRSQFEQTIERGGVGVKPSLKAFGAAYARVAEGDAGKADSENKPVDMATLAPRDPAVAKLIDRVRAEVPEQAQPIVVEGVRRVLDFQDVAYANLYLDRLKKISQFARPDDVALIRETGRYLALWMSYEDAIRVAELKTRSSRFDRVHKEVRAADGQIVAINEYMHPRVEEISEILPFASVGRWLMRPTWGNKLVKSQTKSGRVIQTSSVRGFIPLYLLSGFKRWRRRTLRYQAEQQRIEGWLKQIEQAADAHPALALEIAQCQRLVKGYGDTHARGLRNYQTVMSALERNPSTLSPAILGALRDAALADEHGVKLEAALRQYALV</sequence>
<dbReference type="NCBIfam" id="NF006179">
    <property type="entry name" value="PRK08312.1"/>
    <property type="match status" value="1"/>
</dbReference>
<feature type="domain" description="Pyruvate/ketoisovalerate oxidoreductase catalytic" evidence="2">
    <location>
        <begin position="14"/>
        <end position="203"/>
    </location>
</feature>
<accession>A0A2U2BFA3</accession>